<evidence type="ECO:0000313" key="2">
    <source>
        <dbReference type="Proteomes" id="UP000000851"/>
    </source>
</evidence>
<proteinExistence type="predicted"/>
<dbReference type="PANTHER" id="PTHR24104:SF25">
    <property type="entry name" value="PROTEIN LIN-41"/>
    <property type="match status" value="1"/>
</dbReference>
<dbReference type="Gene3D" id="2.120.10.30">
    <property type="entry name" value="TolB, C-terminal domain"/>
    <property type="match status" value="1"/>
</dbReference>
<accession>C7Q0C9</accession>
<gene>
    <name evidence="1" type="ordered locus">Caci_8646</name>
</gene>
<reference evidence="1 2" key="1">
    <citation type="journal article" date="2009" name="Stand. Genomic Sci.">
        <title>Complete genome sequence of Catenulispora acidiphila type strain (ID 139908).</title>
        <authorList>
            <person name="Copeland A."/>
            <person name="Lapidus A."/>
            <person name="Glavina Del Rio T."/>
            <person name="Nolan M."/>
            <person name="Lucas S."/>
            <person name="Chen F."/>
            <person name="Tice H."/>
            <person name="Cheng J.F."/>
            <person name="Bruce D."/>
            <person name="Goodwin L."/>
            <person name="Pitluck S."/>
            <person name="Mikhailova N."/>
            <person name="Pati A."/>
            <person name="Ivanova N."/>
            <person name="Mavromatis K."/>
            <person name="Chen A."/>
            <person name="Palaniappan K."/>
            <person name="Chain P."/>
            <person name="Land M."/>
            <person name="Hauser L."/>
            <person name="Chang Y.J."/>
            <person name="Jeffries C.D."/>
            <person name="Chertkov O."/>
            <person name="Brettin T."/>
            <person name="Detter J.C."/>
            <person name="Han C."/>
            <person name="Ali Z."/>
            <person name="Tindall B.J."/>
            <person name="Goker M."/>
            <person name="Bristow J."/>
            <person name="Eisen J.A."/>
            <person name="Markowitz V."/>
            <person name="Hugenholtz P."/>
            <person name="Kyrpides N.C."/>
            <person name="Klenk H.P."/>
        </authorList>
    </citation>
    <scope>NUCLEOTIDE SEQUENCE [LARGE SCALE GENOMIC DNA]</scope>
    <source>
        <strain evidence="2">DSM 44928 / JCM 14897 / NBRC 102108 / NRRL B-24433 / ID139908</strain>
    </source>
</reference>
<dbReference type="eggNOG" id="COG3391">
    <property type="taxonomic scope" value="Bacteria"/>
</dbReference>
<dbReference type="GO" id="GO:0008270">
    <property type="term" value="F:zinc ion binding"/>
    <property type="evidence" value="ECO:0007669"/>
    <property type="project" value="UniProtKB-KW"/>
</dbReference>
<protein>
    <submittedName>
        <fullName evidence="1">NHL repeat containing protein</fullName>
    </submittedName>
</protein>
<dbReference type="PANTHER" id="PTHR24104">
    <property type="entry name" value="E3 UBIQUITIN-PROTEIN LIGASE NHLRC1-RELATED"/>
    <property type="match status" value="1"/>
</dbReference>
<dbReference type="InterPro" id="IPR011042">
    <property type="entry name" value="6-blade_b-propeller_TolB-like"/>
</dbReference>
<dbReference type="AlphaFoldDB" id="C7Q0C9"/>
<sequence length="658" mass="67096">MAHSPAPGVLKQCGVVRTGELPIAGAEVTLLQAGRGAGATPRVLAHVRTGSHGEFGLIYRRPVDPTAVLYLTADVGQPSRERSSAGHPAAPVELAAALGSPSSATTPSSASPVVINERTTVAAGYALAQFIGDRGVSGTYPGLQNAAAISHNLADVTTGQIAPLLASPPNGALTSTLATFNTLADLVAGCVAGQTCQSLFALAQPPGKAQPTNTLQAVADIARTPSNNVPGLFALAAVKQPYTPTLTAAPDAWTLAIRYDGNGHELDGPGNLAFDADGNAWVTNNYPYNPNPFASVCGDTKVIKLAPTGQDAPGAPYRGGGLYGAGFGITLDPKGHTWVANFGFQGSQCPVNASLFYRSVSEFGPRGAALSPPTGWRNGNIVQPQGMASDRQGTIWIANCGGSNVVEYPHGRPELARTITPPASLPLVKPFDIAVDPMGRKWVTDNGTNSVLMMSADGVPQRSITTGGLRRPLGIASDSLGNVWVANPGILPVPCGGDSATDFANAVQNAPSGGGGVGGVGGTGGSVTMIGPDGSTPAQPFMNGGIVLPWGVAVDGDDTVWVSNFGGRRLVHLCGARLSSCPPGYRAGQPISPAATGYTSDSLARNTGVQIDPSGNVWLANNWLTVPVQTNPGAHEVVVFIGMAAPVRTPLLGAPRRP</sequence>
<name>C7Q0C9_CATAD</name>
<dbReference type="Gene3D" id="2.40.10.500">
    <property type="match status" value="1"/>
</dbReference>
<keyword evidence="2" id="KW-1185">Reference proteome</keyword>
<dbReference type="HOGENOM" id="CLU_393247_0_0_11"/>
<evidence type="ECO:0000313" key="1">
    <source>
        <dbReference type="EMBL" id="ACU77462.1"/>
    </source>
</evidence>
<dbReference type="STRING" id="479433.Caci_8646"/>
<organism evidence="1 2">
    <name type="scientific">Catenulispora acidiphila (strain DSM 44928 / JCM 14897 / NBRC 102108 / NRRL B-24433 / ID139908)</name>
    <dbReference type="NCBI Taxonomy" id="479433"/>
    <lineage>
        <taxon>Bacteria</taxon>
        <taxon>Bacillati</taxon>
        <taxon>Actinomycetota</taxon>
        <taxon>Actinomycetes</taxon>
        <taxon>Catenulisporales</taxon>
        <taxon>Catenulisporaceae</taxon>
        <taxon>Catenulispora</taxon>
    </lineage>
</organism>
<dbReference type="InterPro" id="IPR050952">
    <property type="entry name" value="TRIM-NHL_E3_ligases"/>
</dbReference>
<dbReference type="SUPFAM" id="SSF101898">
    <property type="entry name" value="NHL repeat"/>
    <property type="match status" value="1"/>
</dbReference>
<dbReference type="KEGG" id="cai:Caci_8646"/>
<dbReference type="InParanoid" id="C7Q0C9"/>
<dbReference type="EMBL" id="CP001700">
    <property type="protein sequence ID" value="ACU77462.1"/>
    <property type="molecule type" value="Genomic_DNA"/>
</dbReference>
<dbReference type="Proteomes" id="UP000000851">
    <property type="component" value="Chromosome"/>
</dbReference>